<reference evidence="2" key="1">
    <citation type="submission" date="2020-08" db="EMBL/GenBank/DDBJ databases">
        <title>Multicomponent nature underlies the extraordinary mechanical properties of spider dragline silk.</title>
        <authorList>
            <person name="Kono N."/>
            <person name="Nakamura H."/>
            <person name="Mori M."/>
            <person name="Yoshida Y."/>
            <person name="Ohtoshi R."/>
            <person name="Malay A.D."/>
            <person name="Moran D.A.P."/>
            <person name="Tomita M."/>
            <person name="Numata K."/>
            <person name="Arakawa K."/>
        </authorList>
    </citation>
    <scope>NUCLEOTIDE SEQUENCE</scope>
</reference>
<keyword evidence="3" id="KW-1185">Reference proteome</keyword>
<organism evidence="2 3">
    <name type="scientific">Nephila pilipes</name>
    <name type="common">Giant wood spider</name>
    <name type="synonym">Nephila maculata</name>
    <dbReference type="NCBI Taxonomy" id="299642"/>
    <lineage>
        <taxon>Eukaryota</taxon>
        <taxon>Metazoa</taxon>
        <taxon>Ecdysozoa</taxon>
        <taxon>Arthropoda</taxon>
        <taxon>Chelicerata</taxon>
        <taxon>Arachnida</taxon>
        <taxon>Araneae</taxon>
        <taxon>Araneomorphae</taxon>
        <taxon>Entelegynae</taxon>
        <taxon>Araneoidea</taxon>
        <taxon>Nephilidae</taxon>
        <taxon>Nephila</taxon>
    </lineage>
</organism>
<evidence type="ECO:0000256" key="1">
    <source>
        <dbReference type="SAM" id="MobiDB-lite"/>
    </source>
</evidence>
<accession>A0A8X6P4N7</accession>
<dbReference type="OrthoDB" id="2213137at2759"/>
<dbReference type="Proteomes" id="UP000887013">
    <property type="component" value="Unassembled WGS sequence"/>
</dbReference>
<feature type="region of interest" description="Disordered" evidence="1">
    <location>
        <begin position="1"/>
        <end position="25"/>
    </location>
</feature>
<feature type="compositionally biased region" description="Basic residues" evidence="1">
    <location>
        <begin position="9"/>
        <end position="19"/>
    </location>
</feature>
<sequence length="106" mass="12164">MNSCYYKGRQTKTNKKRKELRNEKGFLPKSRKADNSLLEISKENDIAVQKPCLHAHPSLKCLATYFWVFYSHTTVVVDFSRDKGLPMEDEKGEFLIHALTVGDLTG</sequence>
<protein>
    <submittedName>
        <fullName evidence="2">Uncharacterized protein</fullName>
    </submittedName>
</protein>
<dbReference type="AlphaFoldDB" id="A0A8X6P4N7"/>
<gene>
    <name evidence="2" type="ORF">NPIL_638111</name>
</gene>
<name>A0A8X6P4N7_NEPPI</name>
<evidence type="ECO:0000313" key="3">
    <source>
        <dbReference type="Proteomes" id="UP000887013"/>
    </source>
</evidence>
<evidence type="ECO:0000313" key="2">
    <source>
        <dbReference type="EMBL" id="GFT48005.1"/>
    </source>
</evidence>
<comment type="caution">
    <text evidence="2">The sequence shown here is derived from an EMBL/GenBank/DDBJ whole genome shotgun (WGS) entry which is preliminary data.</text>
</comment>
<proteinExistence type="predicted"/>
<dbReference type="EMBL" id="BMAW01064954">
    <property type="protein sequence ID" value="GFT48005.1"/>
    <property type="molecule type" value="Genomic_DNA"/>
</dbReference>